<dbReference type="PANTHER" id="PTHR38764">
    <property type="entry name" value="ACYL CARRIER PROTEIN PHOSPHODIESTERASE"/>
    <property type="match status" value="1"/>
</dbReference>
<proteinExistence type="predicted"/>
<keyword evidence="2" id="KW-0378">Hydrolase</keyword>
<dbReference type="InterPro" id="IPR007431">
    <property type="entry name" value="ACP_PD"/>
</dbReference>
<dbReference type="RefSeq" id="WP_322950301.1">
    <property type="nucleotide sequence ID" value="NZ_JAYEET010000051.1"/>
</dbReference>
<dbReference type="PANTHER" id="PTHR38764:SF1">
    <property type="entry name" value="ACYL CARRIER PROTEIN PHOSPHODIESTERASE"/>
    <property type="match status" value="1"/>
</dbReference>
<keyword evidence="4" id="KW-0276">Fatty acid metabolism</keyword>
<sequence length="194" mass="21866">MNYLAHLHLGGDAPAQLLGSLYGDFVKGPLAGQWPADIEAAIRLHRCIDVFTDSHPLQLQARARFPAERRRYAGILLDVFFDHCLALNWADYAAEPLPIFTGRVYQVLNSEPRLPERLALIAPRMAAQDWLGSYREFAVLAQVVAGIDRRLSRPGLLIGGLVELQQLYQPLLADFQQFYPELQAFVARERELAD</sequence>
<organism evidence="5 6">
    <name type="scientific">Pseudomonas spirodelae</name>
    <dbReference type="NCBI Taxonomy" id="3101751"/>
    <lineage>
        <taxon>Bacteria</taxon>
        <taxon>Pseudomonadati</taxon>
        <taxon>Pseudomonadota</taxon>
        <taxon>Gammaproteobacteria</taxon>
        <taxon>Pseudomonadales</taxon>
        <taxon>Pseudomonadaceae</taxon>
        <taxon>Pseudomonas</taxon>
    </lineage>
</organism>
<protein>
    <submittedName>
        <fullName evidence="5">ACP phosphodiesterase</fullName>
    </submittedName>
</protein>
<keyword evidence="6" id="KW-1185">Reference proteome</keyword>
<comment type="caution">
    <text evidence="5">The sequence shown here is derived from an EMBL/GenBank/DDBJ whole genome shotgun (WGS) entry which is preliminary data.</text>
</comment>
<evidence type="ECO:0000256" key="2">
    <source>
        <dbReference type="ARBA" id="ARBA00022801"/>
    </source>
</evidence>
<evidence type="ECO:0000256" key="1">
    <source>
        <dbReference type="ARBA" id="ARBA00022516"/>
    </source>
</evidence>
<evidence type="ECO:0000256" key="4">
    <source>
        <dbReference type="ARBA" id="ARBA00023160"/>
    </source>
</evidence>
<dbReference type="Pfam" id="PF04336">
    <property type="entry name" value="ACP_PD"/>
    <property type="match status" value="1"/>
</dbReference>
<evidence type="ECO:0000313" key="6">
    <source>
        <dbReference type="Proteomes" id="UP001292571"/>
    </source>
</evidence>
<dbReference type="PIRSF" id="PIRSF011489">
    <property type="entry name" value="DUF479"/>
    <property type="match status" value="1"/>
</dbReference>
<dbReference type="Proteomes" id="UP001292571">
    <property type="component" value="Unassembled WGS sequence"/>
</dbReference>
<keyword evidence="4" id="KW-0275">Fatty acid biosynthesis</keyword>
<keyword evidence="3" id="KW-0443">Lipid metabolism</keyword>
<gene>
    <name evidence="5" type="ORF">SOP97_17410</name>
</gene>
<evidence type="ECO:0000313" key="5">
    <source>
        <dbReference type="EMBL" id="MEA1607579.1"/>
    </source>
</evidence>
<evidence type="ECO:0000256" key="3">
    <source>
        <dbReference type="ARBA" id="ARBA00023098"/>
    </source>
</evidence>
<name>A0ABU5PD00_9PSED</name>
<keyword evidence="1" id="KW-0444">Lipid biosynthesis</keyword>
<accession>A0ABU5PD00</accession>
<reference evidence="5 6" key="1">
    <citation type="submission" date="2023-12" db="EMBL/GenBank/DDBJ databases">
        <title>Pseudomonas sp. T5W1.</title>
        <authorList>
            <person name="Maltman C."/>
        </authorList>
    </citation>
    <scope>NUCLEOTIDE SEQUENCE [LARGE SCALE GENOMIC DNA]</scope>
    <source>
        <strain evidence="5 6">T5W1</strain>
    </source>
</reference>
<dbReference type="EMBL" id="JAYEET010000051">
    <property type="protein sequence ID" value="MEA1607579.1"/>
    <property type="molecule type" value="Genomic_DNA"/>
</dbReference>